<dbReference type="AlphaFoldDB" id="A0A9P1NAH3"/>
<accession>A0A9P1NAH3</accession>
<comment type="caution">
    <text evidence="1">The sequence shown here is derived from an EMBL/GenBank/DDBJ whole genome shotgun (WGS) entry which is preliminary data.</text>
</comment>
<organism evidence="1 2">
    <name type="scientific">Caenorhabditis angaria</name>
    <dbReference type="NCBI Taxonomy" id="860376"/>
    <lineage>
        <taxon>Eukaryota</taxon>
        <taxon>Metazoa</taxon>
        <taxon>Ecdysozoa</taxon>
        <taxon>Nematoda</taxon>
        <taxon>Chromadorea</taxon>
        <taxon>Rhabditida</taxon>
        <taxon>Rhabditina</taxon>
        <taxon>Rhabditomorpha</taxon>
        <taxon>Rhabditoidea</taxon>
        <taxon>Rhabditidae</taxon>
        <taxon>Peloderinae</taxon>
        <taxon>Caenorhabditis</taxon>
    </lineage>
</organism>
<evidence type="ECO:0000313" key="2">
    <source>
        <dbReference type="Proteomes" id="UP001152747"/>
    </source>
</evidence>
<proteinExistence type="predicted"/>
<reference evidence="1" key="1">
    <citation type="submission" date="2022-11" db="EMBL/GenBank/DDBJ databases">
        <authorList>
            <person name="Kikuchi T."/>
        </authorList>
    </citation>
    <scope>NUCLEOTIDE SEQUENCE</scope>
    <source>
        <strain evidence="1">PS1010</strain>
    </source>
</reference>
<dbReference type="Proteomes" id="UP001152747">
    <property type="component" value="Unassembled WGS sequence"/>
</dbReference>
<name>A0A9P1NAH3_9PELO</name>
<evidence type="ECO:0000313" key="1">
    <source>
        <dbReference type="EMBL" id="CAI5453837.1"/>
    </source>
</evidence>
<gene>
    <name evidence="1" type="ORF">CAMP_LOCUS16474</name>
</gene>
<keyword evidence="2" id="KW-1185">Reference proteome</keyword>
<dbReference type="EMBL" id="CANHGI010000005">
    <property type="protein sequence ID" value="CAI5453837.1"/>
    <property type="molecule type" value="Genomic_DNA"/>
</dbReference>
<protein>
    <submittedName>
        <fullName evidence="1">Uncharacterized protein</fullName>
    </submittedName>
</protein>
<sequence length="133" mass="15419">MLLLCWIRLGYKSSKVEDISVMEGEYNERVVEKEDFDEKNDILAEYPAGFIDMFKSAQQQVDAALQQQQSASISGIAKYRWLLILSKPQAFEAHDDYWQIFEMKSEYSAAGRSHQFCAECFAMEIEGLLERSR</sequence>